<dbReference type="AlphaFoldDB" id="A0AA35R0E6"/>
<dbReference type="PROSITE" id="PS51462">
    <property type="entry name" value="NUDIX"/>
    <property type="match status" value="1"/>
</dbReference>
<gene>
    <name evidence="2" type="ORF">GBAR_LOCUS2666</name>
</gene>
<dbReference type="Proteomes" id="UP001174909">
    <property type="component" value="Unassembled WGS sequence"/>
</dbReference>
<reference evidence="2" key="1">
    <citation type="submission" date="2023-03" db="EMBL/GenBank/DDBJ databases">
        <authorList>
            <person name="Steffen K."/>
            <person name="Cardenas P."/>
        </authorList>
    </citation>
    <scope>NUCLEOTIDE SEQUENCE</scope>
</reference>
<accession>A0AA35R0E6</accession>
<evidence type="ECO:0000313" key="3">
    <source>
        <dbReference type="Proteomes" id="UP001174909"/>
    </source>
</evidence>
<dbReference type="SUPFAM" id="SSF55811">
    <property type="entry name" value="Nudix"/>
    <property type="match status" value="1"/>
</dbReference>
<dbReference type="Pfam" id="PF00293">
    <property type="entry name" value="NUDIX"/>
    <property type="match status" value="1"/>
</dbReference>
<dbReference type="InterPro" id="IPR015797">
    <property type="entry name" value="NUDIX_hydrolase-like_dom_sf"/>
</dbReference>
<sequence length="144" mass="16114">MFAAGGLVLCGGSALVIRKHRLLDLPKGKLDYPGEPNEICALREISEETGLNPSSLTIRSPLCQTTYISYYRIGPVNKSVQWFLLDYEGNLADPLQPDLREGIDQCQWVPLKDLLEKMRTSRPYLRPVRQAIEQALYSAAAPLP</sequence>
<organism evidence="2 3">
    <name type="scientific">Geodia barretti</name>
    <name type="common">Barrett's horny sponge</name>
    <dbReference type="NCBI Taxonomy" id="519541"/>
    <lineage>
        <taxon>Eukaryota</taxon>
        <taxon>Metazoa</taxon>
        <taxon>Porifera</taxon>
        <taxon>Demospongiae</taxon>
        <taxon>Heteroscleromorpha</taxon>
        <taxon>Tetractinellida</taxon>
        <taxon>Astrophorina</taxon>
        <taxon>Geodiidae</taxon>
        <taxon>Geodia</taxon>
    </lineage>
</organism>
<evidence type="ECO:0000313" key="2">
    <source>
        <dbReference type="EMBL" id="CAI7999239.1"/>
    </source>
</evidence>
<dbReference type="InterPro" id="IPR000086">
    <property type="entry name" value="NUDIX_hydrolase_dom"/>
</dbReference>
<keyword evidence="3" id="KW-1185">Reference proteome</keyword>
<dbReference type="CDD" id="cd03673">
    <property type="entry name" value="NUDIX_Ap6A_hydrolase"/>
    <property type="match status" value="1"/>
</dbReference>
<protein>
    <recommendedName>
        <fullName evidence="1">Nudix hydrolase domain-containing protein</fullName>
    </recommendedName>
</protein>
<dbReference type="EMBL" id="CASHTH010000370">
    <property type="protein sequence ID" value="CAI7999239.1"/>
    <property type="molecule type" value="Genomic_DNA"/>
</dbReference>
<evidence type="ECO:0000259" key="1">
    <source>
        <dbReference type="PROSITE" id="PS51462"/>
    </source>
</evidence>
<comment type="caution">
    <text evidence="2">The sequence shown here is derived from an EMBL/GenBank/DDBJ whole genome shotgun (WGS) entry which is preliminary data.</text>
</comment>
<name>A0AA35R0E6_GEOBA</name>
<feature type="domain" description="Nudix hydrolase" evidence="1">
    <location>
        <begin position="1"/>
        <end position="132"/>
    </location>
</feature>
<proteinExistence type="predicted"/>
<dbReference type="Gene3D" id="3.90.79.10">
    <property type="entry name" value="Nucleoside Triphosphate Pyrophosphohydrolase"/>
    <property type="match status" value="1"/>
</dbReference>